<proteinExistence type="predicted"/>
<dbReference type="RefSeq" id="WP_131829980.1">
    <property type="nucleotide sequence ID" value="NZ_FUXL01000022.1"/>
</dbReference>
<dbReference type="PRINTS" id="PR00035">
    <property type="entry name" value="HTHGNTR"/>
</dbReference>
<accession>A0A1T4TA07</accession>
<dbReference type="GO" id="GO:0003700">
    <property type="term" value="F:DNA-binding transcription factor activity"/>
    <property type="evidence" value="ECO:0007669"/>
    <property type="project" value="InterPro"/>
</dbReference>
<keyword evidence="7" id="KW-1185">Reference proteome</keyword>
<dbReference type="InterPro" id="IPR000524">
    <property type="entry name" value="Tscrpt_reg_HTH_GntR"/>
</dbReference>
<dbReference type="InterPro" id="IPR011711">
    <property type="entry name" value="GntR_C"/>
</dbReference>
<organism evidence="6 7">
    <name type="scientific">Consotaella salsifontis</name>
    <dbReference type="NCBI Taxonomy" id="1365950"/>
    <lineage>
        <taxon>Bacteria</taxon>
        <taxon>Pseudomonadati</taxon>
        <taxon>Pseudomonadota</taxon>
        <taxon>Alphaproteobacteria</taxon>
        <taxon>Hyphomicrobiales</taxon>
        <taxon>Aurantimonadaceae</taxon>
        <taxon>Consotaella</taxon>
    </lineage>
</organism>
<dbReference type="SUPFAM" id="SSF46785">
    <property type="entry name" value="Winged helix' DNA-binding domain"/>
    <property type="match status" value="1"/>
</dbReference>
<dbReference type="SMART" id="SM00345">
    <property type="entry name" value="HTH_GNTR"/>
    <property type="match status" value="1"/>
</dbReference>
<evidence type="ECO:0000313" key="7">
    <source>
        <dbReference type="Proteomes" id="UP000190135"/>
    </source>
</evidence>
<dbReference type="SMART" id="SM00895">
    <property type="entry name" value="FCD"/>
    <property type="match status" value="1"/>
</dbReference>
<feature type="domain" description="HTH gntR-type" evidence="5">
    <location>
        <begin position="34"/>
        <end position="102"/>
    </location>
</feature>
<evidence type="ECO:0000256" key="4">
    <source>
        <dbReference type="SAM" id="MobiDB-lite"/>
    </source>
</evidence>
<dbReference type="AlphaFoldDB" id="A0A1T4TA07"/>
<dbReference type="Pfam" id="PF00392">
    <property type="entry name" value="GntR"/>
    <property type="match status" value="1"/>
</dbReference>
<dbReference type="PROSITE" id="PS50949">
    <property type="entry name" value="HTH_GNTR"/>
    <property type="match status" value="1"/>
</dbReference>
<dbReference type="Gene3D" id="1.10.10.10">
    <property type="entry name" value="Winged helix-like DNA-binding domain superfamily/Winged helix DNA-binding domain"/>
    <property type="match status" value="1"/>
</dbReference>
<dbReference type="PANTHER" id="PTHR43537">
    <property type="entry name" value="TRANSCRIPTIONAL REGULATOR, GNTR FAMILY"/>
    <property type="match status" value="1"/>
</dbReference>
<dbReference type="GO" id="GO:0003677">
    <property type="term" value="F:DNA binding"/>
    <property type="evidence" value="ECO:0007669"/>
    <property type="project" value="UniProtKB-KW"/>
</dbReference>
<feature type="compositionally biased region" description="Polar residues" evidence="4">
    <location>
        <begin position="1"/>
        <end position="10"/>
    </location>
</feature>
<dbReference type="PANTHER" id="PTHR43537:SF53">
    <property type="entry name" value="HTH-TYPE TRANSCRIPTIONAL REPRESSOR NANR"/>
    <property type="match status" value="1"/>
</dbReference>
<protein>
    <submittedName>
        <fullName evidence="6">Transcriptional regulator, GntR family</fullName>
    </submittedName>
</protein>
<dbReference type="InterPro" id="IPR008920">
    <property type="entry name" value="TF_FadR/GntR_C"/>
</dbReference>
<dbReference type="EMBL" id="FUXL01000022">
    <property type="protein sequence ID" value="SKA37410.1"/>
    <property type="molecule type" value="Genomic_DNA"/>
</dbReference>
<evidence type="ECO:0000256" key="3">
    <source>
        <dbReference type="ARBA" id="ARBA00023163"/>
    </source>
</evidence>
<keyword evidence="3" id="KW-0804">Transcription</keyword>
<dbReference type="OrthoDB" id="9028214at2"/>
<name>A0A1T4TA07_9HYPH</name>
<evidence type="ECO:0000313" key="6">
    <source>
        <dbReference type="EMBL" id="SKA37410.1"/>
    </source>
</evidence>
<feature type="region of interest" description="Disordered" evidence="4">
    <location>
        <begin position="1"/>
        <end position="27"/>
    </location>
</feature>
<evidence type="ECO:0000256" key="1">
    <source>
        <dbReference type="ARBA" id="ARBA00023015"/>
    </source>
</evidence>
<keyword evidence="2" id="KW-0238">DNA-binding</keyword>
<evidence type="ECO:0000259" key="5">
    <source>
        <dbReference type="PROSITE" id="PS50949"/>
    </source>
</evidence>
<keyword evidence="1" id="KW-0805">Transcription regulation</keyword>
<dbReference type="InterPro" id="IPR036388">
    <property type="entry name" value="WH-like_DNA-bd_sf"/>
</dbReference>
<evidence type="ECO:0000256" key="2">
    <source>
        <dbReference type="ARBA" id="ARBA00023125"/>
    </source>
</evidence>
<reference evidence="6 7" key="1">
    <citation type="submission" date="2017-02" db="EMBL/GenBank/DDBJ databases">
        <authorList>
            <person name="Peterson S.W."/>
        </authorList>
    </citation>
    <scope>NUCLEOTIDE SEQUENCE [LARGE SCALE GENOMIC DNA]</scope>
    <source>
        <strain evidence="6 7">USBA 369</strain>
    </source>
</reference>
<dbReference type="Proteomes" id="UP000190135">
    <property type="component" value="Unassembled WGS sequence"/>
</dbReference>
<dbReference type="Gene3D" id="1.20.120.530">
    <property type="entry name" value="GntR ligand-binding domain-like"/>
    <property type="match status" value="1"/>
</dbReference>
<gene>
    <name evidence="6" type="ORF">SAMN05428963_12231</name>
</gene>
<dbReference type="InterPro" id="IPR036390">
    <property type="entry name" value="WH_DNA-bd_sf"/>
</dbReference>
<dbReference type="Pfam" id="PF07729">
    <property type="entry name" value="FCD"/>
    <property type="match status" value="1"/>
</dbReference>
<dbReference type="SUPFAM" id="SSF48008">
    <property type="entry name" value="GntR ligand-binding domain-like"/>
    <property type="match status" value="1"/>
</dbReference>
<sequence>MARTTTSNQPRTEEAGSRRSAAGLVDAHGRDGEKKLYEVVADRLTAMIADGRLNAGDRLPPERKLMEMLAVGRPAIREALLVLQRAGLVSVGNGRRPIVTRPSAATILTGAALPVQQLLGEPSSLADFFSARTFFEMALARHAALHAGSDDMRALKLAVEESAAAVGDRTRYERADLAFHRVLFAMPGNPLFIAVHQAFDAWLIERWRRLDRPTERDVASHEGHQAIYEAILMRDPAEAEAAMEQHLSLAWAFWQTRLPAAAP</sequence>
<dbReference type="CDD" id="cd07377">
    <property type="entry name" value="WHTH_GntR"/>
    <property type="match status" value="1"/>
</dbReference>
<dbReference type="STRING" id="1365950.SAMN05428963_12231"/>